<feature type="compositionally biased region" description="Low complexity" evidence="1">
    <location>
        <begin position="11"/>
        <end position="26"/>
    </location>
</feature>
<comment type="caution">
    <text evidence="2">The sequence shown here is derived from an EMBL/GenBank/DDBJ whole genome shotgun (WGS) entry which is preliminary data.</text>
</comment>
<name>A0A1F8A0J0_9EURO</name>
<dbReference type="Proteomes" id="UP000179179">
    <property type="component" value="Unassembled WGS sequence"/>
</dbReference>
<feature type="compositionally biased region" description="Basic and acidic residues" evidence="1">
    <location>
        <begin position="201"/>
        <end position="219"/>
    </location>
</feature>
<proteinExistence type="predicted"/>
<dbReference type="OrthoDB" id="4504276at2759"/>
<dbReference type="AlphaFoldDB" id="A0A1F8A0J0"/>
<feature type="compositionally biased region" description="Basic and acidic residues" evidence="1">
    <location>
        <begin position="164"/>
        <end position="192"/>
    </location>
</feature>
<keyword evidence="3" id="KW-1185">Reference proteome</keyword>
<dbReference type="RefSeq" id="XP_022388943.1">
    <property type="nucleotide sequence ID" value="XM_022533028.1"/>
</dbReference>
<sequence length="325" mass="36315">MPPIKLLPNDTINSNNSTSTSSFTTSISTNSLTSKLDTSINNHSHHSNNALTRRPTLTSLTRWVSRKMSRQRLPNHAGELNEGRSLSEEEGEEEGGRTTEDDYAAWCWAFSEGRTGGGGSHSHGNPQGNTHGYEYRYDDPEYGYGSYGEHDSGHGHGPVHGHGSGHEHGPDHGQKKYDENLFSDFDHQDPPNHEFGGPRSGRHEGEESYGHPYADRGGEPGKTTNTRGTYTFLQNQEDRLGRYESSESVPADQLLRFTPIGHYGYSPLTAGRSVSPPRRILTPARYAETNRLEKEKSDELKQKQKAQRGFWGPVRALWVSLRRSR</sequence>
<gene>
    <name evidence="2" type="ORF">ABOM_005899</name>
</gene>
<dbReference type="GeneID" id="34449289"/>
<accession>A0A1F8A0J0</accession>
<feature type="region of interest" description="Disordered" evidence="1">
    <location>
        <begin position="68"/>
        <end position="100"/>
    </location>
</feature>
<protein>
    <submittedName>
        <fullName evidence="2">Uncharacterized protein</fullName>
    </submittedName>
</protein>
<evidence type="ECO:0000313" key="2">
    <source>
        <dbReference type="EMBL" id="OGM45226.1"/>
    </source>
</evidence>
<feature type="region of interest" description="Disordered" evidence="1">
    <location>
        <begin position="114"/>
        <end position="228"/>
    </location>
</feature>
<evidence type="ECO:0000256" key="1">
    <source>
        <dbReference type="SAM" id="MobiDB-lite"/>
    </source>
</evidence>
<evidence type="ECO:0000313" key="3">
    <source>
        <dbReference type="Proteomes" id="UP000179179"/>
    </source>
</evidence>
<reference evidence="2 3" key="1">
    <citation type="journal article" date="2016" name="Genome Biol. Evol.">
        <title>Draft genome sequence of an aflatoxigenic Aspergillus species, A. bombycis.</title>
        <authorList>
            <person name="Moore G.G."/>
            <person name="Mack B.M."/>
            <person name="Beltz S.B."/>
            <person name="Gilbert M.K."/>
        </authorList>
    </citation>
    <scope>NUCLEOTIDE SEQUENCE [LARGE SCALE GENOMIC DNA]</scope>
    <source>
        <strain evidence="3">NRRL 26010</strain>
    </source>
</reference>
<dbReference type="EMBL" id="LYCR01000045">
    <property type="protein sequence ID" value="OGM45226.1"/>
    <property type="molecule type" value="Genomic_DNA"/>
</dbReference>
<feature type="region of interest" description="Disordered" evidence="1">
    <location>
        <begin position="1"/>
        <end position="26"/>
    </location>
</feature>
<organism evidence="2 3">
    <name type="scientific">Aspergillus bombycis</name>
    <dbReference type="NCBI Taxonomy" id="109264"/>
    <lineage>
        <taxon>Eukaryota</taxon>
        <taxon>Fungi</taxon>
        <taxon>Dikarya</taxon>
        <taxon>Ascomycota</taxon>
        <taxon>Pezizomycotina</taxon>
        <taxon>Eurotiomycetes</taxon>
        <taxon>Eurotiomycetidae</taxon>
        <taxon>Eurotiales</taxon>
        <taxon>Aspergillaceae</taxon>
        <taxon>Aspergillus</taxon>
    </lineage>
</organism>